<evidence type="ECO:0000256" key="1">
    <source>
        <dbReference type="SAM" id="MobiDB-lite"/>
    </source>
</evidence>
<dbReference type="Proteomes" id="UP001432401">
    <property type="component" value="Unassembled WGS sequence"/>
</dbReference>
<comment type="caution">
    <text evidence="2">The sequence shown here is derived from an EMBL/GenBank/DDBJ whole genome shotgun (WGS) entry which is preliminary data.</text>
</comment>
<dbReference type="EC" id="1.-.-.-" evidence="2"/>
<gene>
    <name evidence="2" type="ORF">ABUK86_05700</name>
</gene>
<evidence type="ECO:0000313" key="3">
    <source>
        <dbReference type="Proteomes" id="UP001432401"/>
    </source>
</evidence>
<name>A0ABV1ZQ98_9ACTN</name>
<organism evidence="2 3">
    <name type="scientific">Nocardiopsis tropica</name>
    <dbReference type="NCBI Taxonomy" id="109330"/>
    <lineage>
        <taxon>Bacteria</taxon>
        <taxon>Bacillati</taxon>
        <taxon>Actinomycetota</taxon>
        <taxon>Actinomycetes</taxon>
        <taxon>Streptosporangiales</taxon>
        <taxon>Nocardiopsidaceae</taxon>
        <taxon>Nocardiopsis</taxon>
    </lineage>
</organism>
<protein>
    <submittedName>
        <fullName evidence="2">PPOX class F420-dependent oxidoreductase</fullName>
        <ecNumber evidence="2">1.-.-.-</ecNumber>
    </submittedName>
</protein>
<dbReference type="Gene3D" id="2.30.110.10">
    <property type="entry name" value="Electron Transport, Fmn-binding Protein, Chain A"/>
    <property type="match status" value="1"/>
</dbReference>
<reference evidence="2 3" key="1">
    <citation type="submission" date="2024-06" db="EMBL/GenBank/DDBJ databases">
        <authorList>
            <person name="Bataeva Y.V."/>
            <person name="Grigorian L.N."/>
            <person name="Solomentsev V.I."/>
        </authorList>
    </citation>
    <scope>NUCLEOTIDE SEQUENCE [LARGE SCALE GENOMIC DNA]</scope>
    <source>
        <strain evidence="3">SCPM-O-B-12605 (RCAM04882)</strain>
    </source>
</reference>
<dbReference type="EMBL" id="JBEQNB010000003">
    <property type="protein sequence ID" value="MES0833258.1"/>
    <property type="molecule type" value="Genomic_DNA"/>
</dbReference>
<dbReference type="GO" id="GO:0016491">
    <property type="term" value="F:oxidoreductase activity"/>
    <property type="evidence" value="ECO:0007669"/>
    <property type="project" value="UniProtKB-KW"/>
</dbReference>
<feature type="region of interest" description="Disordered" evidence="1">
    <location>
        <begin position="150"/>
        <end position="175"/>
    </location>
</feature>
<accession>A0ABV1ZQ98</accession>
<proteinExistence type="predicted"/>
<dbReference type="RefSeq" id="WP_352982833.1">
    <property type="nucleotide sequence ID" value="NZ_JBEQNA010000002.1"/>
</dbReference>
<keyword evidence="2" id="KW-0560">Oxidoreductase</keyword>
<evidence type="ECO:0000313" key="2">
    <source>
        <dbReference type="EMBL" id="MES0833258.1"/>
    </source>
</evidence>
<sequence length="175" mass="18464">MERPGPWAGAARVPSPSPSCPRDGPAEGPGGREPASFTEAGTDHIRSRPLARLATVGPGGQPDVVPAAFEFDGAHVWIGGAASVTRTRRFRDLGDGPGRAAPVVEDLVSPEPFVARGIRLYGRAEQPFERTGMIGPGVFPRVTPALSWSWNPEGDPVGDERYPSRRTVHGRPGAG</sequence>
<dbReference type="InterPro" id="IPR012349">
    <property type="entry name" value="Split_barrel_FMN-bd"/>
</dbReference>
<feature type="region of interest" description="Disordered" evidence="1">
    <location>
        <begin position="1"/>
        <end position="45"/>
    </location>
</feature>
<keyword evidence="3" id="KW-1185">Reference proteome</keyword>
<dbReference type="InterPro" id="IPR024031">
    <property type="entry name" value="MSMEG_5819/OxyR"/>
</dbReference>
<dbReference type="NCBIfam" id="TIGR04023">
    <property type="entry name" value="PPOX_MSMEG_5819"/>
    <property type="match status" value="1"/>
</dbReference>
<dbReference type="SUPFAM" id="SSF50475">
    <property type="entry name" value="FMN-binding split barrel"/>
    <property type="match status" value="1"/>
</dbReference>